<dbReference type="PROSITE" id="PS50011">
    <property type="entry name" value="PROTEIN_KINASE_DOM"/>
    <property type="match status" value="1"/>
</dbReference>
<feature type="binding site" evidence="12">
    <location>
        <position position="172"/>
    </location>
    <ligand>
        <name>ATP</name>
        <dbReference type="ChEBI" id="CHEBI:30616"/>
    </ligand>
</feature>
<accession>A0AAV1PFZ8</accession>
<feature type="binding site" evidence="12">
    <location>
        <begin position="149"/>
        <end position="157"/>
    </location>
    <ligand>
        <name>ATP</name>
        <dbReference type="ChEBI" id="CHEBI:30616"/>
    </ligand>
</feature>
<evidence type="ECO:0000256" key="12">
    <source>
        <dbReference type="PIRSR" id="PIRSR037993-2"/>
    </source>
</evidence>
<comment type="catalytic activity">
    <reaction evidence="9 10">
        <text>L-seryl-[protein] + ATP = O-phospho-L-seryl-[protein] + ADP + H(+)</text>
        <dbReference type="Rhea" id="RHEA:17989"/>
        <dbReference type="Rhea" id="RHEA-COMP:9863"/>
        <dbReference type="Rhea" id="RHEA-COMP:11604"/>
        <dbReference type="ChEBI" id="CHEBI:15378"/>
        <dbReference type="ChEBI" id="CHEBI:29999"/>
        <dbReference type="ChEBI" id="CHEBI:30616"/>
        <dbReference type="ChEBI" id="CHEBI:83421"/>
        <dbReference type="ChEBI" id="CHEBI:456216"/>
        <dbReference type="EC" id="2.7.11.1"/>
    </reaction>
</comment>
<evidence type="ECO:0000256" key="4">
    <source>
        <dbReference type="ARBA" id="ARBA00022679"/>
    </source>
</evidence>
<feature type="compositionally biased region" description="Polar residues" evidence="13">
    <location>
        <begin position="1"/>
        <end position="28"/>
    </location>
</feature>
<feature type="binding site" evidence="12">
    <location>
        <position position="227"/>
    </location>
    <ligand>
        <name>ATP</name>
        <dbReference type="ChEBI" id="CHEBI:30616"/>
    </ligand>
</feature>
<dbReference type="Proteomes" id="UP001314229">
    <property type="component" value="Unassembled WGS sequence"/>
</dbReference>
<dbReference type="GO" id="GO:0004674">
    <property type="term" value="F:protein serine/threonine kinase activity"/>
    <property type="evidence" value="ECO:0007669"/>
    <property type="project" value="UniProtKB-UniRule"/>
</dbReference>
<dbReference type="GO" id="GO:0007346">
    <property type="term" value="P:regulation of mitotic cell cycle"/>
    <property type="evidence" value="ECO:0007669"/>
    <property type="project" value="TreeGrafter"/>
</dbReference>
<protein>
    <recommendedName>
        <fullName evidence="10">Serine/threonine-protein kinase</fullName>
        <ecNumber evidence="10">2.7.11.1</ecNumber>
    </recommendedName>
</protein>
<evidence type="ECO:0000256" key="7">
    <source>
        <dbReference type="ARBA" id="ARBA00022840"/>
    </source>
</evidence>
<comment type="catalytic activity">
    <reaction evidence="8 10">
        <text>L-threonyl-[protein] + ATP = O-phospho-L-threonyl-[protein] + ADP + H(+)</text>
        <dbReference type="Rhea" id="RHEA:46608"/>
        <dbReference type="Rhea" id="RHEA-COMP:11060"/>
        <dbReference type="Rhea" id="RHEA-COMP:11605"/>
        <dbReference type="ChEBI" id="CHEBI:15378"/>
        <dbReference type="ChEBI" id="CHEBI:30013"/>
        <dbReference type="ChEBI" id="CHEBI:30616"/>
        <dbReference type="ChEBI" id="CHEBI:61977"/>
        <dbReference type="ChEBI" id="CHEBI:456216"/>
        <dbReference type="EC" id="2.7.11.1"/>
    </reaction>
</comment>
<keyword evidence="16" id="KW-1185">Reference proteome</keyword>
<proteinExistence type="inferred from homology"/>
<feature type="compositionally biased region" description="Polar residues" evidence="13">
    <location>
        <begin position="57"/>
        <end position="67"/>
    </location>
</feature>
<organism evidence="15 16">
    <name type="scientific">Scomber scombrus</name>
    <name type="common">Atlantic mackerel</name>
    <name type="synonym">Scomber vernalis</name>
    <dbReference type="NCBI Taxonomy" id="13677"/>
    <lineage>
        <taxon>Eukaryota</taxon>
        <taxon>Metazoa</taxon>
        <taxon>Chordata</taxon>
        <taxon>Craniata</taxon>
        <taxon>Vertebrata</taxon>
        <taxon>Euteleostomi</taxon>
        <taxon>Actinopterygii</taxon>
        <taxon>Neopterygii</taxon>
        <taxon>Teleostei</taxon>
        <taxon>Neoteleostei</taxon>
        <taxon>Acanthomorphata</taxon>
        <taxon>Pelagiaria</taxon>
        <taxon>Scombriformes</taxon>
        <taxon>Scombridae</taxon>
        <taxon>Scomber</taxon>
    </lineage>
</organism>
<dbReference type="SUPFAM" id="SSF56112">
    <property type="entry name" value="Protein kinase-like (PK-like)"/>
    <property type="match status" value="1"/>
</dbReference>
<feature type="binding site" evidence="12">
    <location>
        <position position="234"/>
    </location>
    <ligand>
        <name>ATP</name>
        <dbReference type="ChEBI" id="CHEBI:30616"/>
    </ligand>
</feature>
<dbReference type="GO" id="GO:0005737">
    <property type="term" value="C:cytoplasm"/>
    <property type="evidence" value="ECO:0007669"/>
    <property type="project" value="UniProtKB-UniRule"/>
</dbReference>
<sequence length="399" mass="45126">MNNDSAKTRQSTALTRNMNSSVKQQSSPAAIDGRTKSIKRKASSDKETPQKRKKVSTYESCNTSQEDGSVKTVKRKVSESTSSSVDTGRGSLSEGCIGMGGVKRKANDVEEPIRKRKRSPDLMTINKEAEEDLACRALFEDKYKQEKQLGEGGCGSVFAGYRKADHLPVAIKHVPKDKQFCKQTDENGNHLSVEVAMMSKLRSAGHSAPVSMLDWYDLDEELILVLERPVPAVDLYEYIEANRGSLQEEEAQIILKQLLDATLKLQEEHIFHRDIKVENILIETGTDVPHVRLIDFGLSCFYKKRSLYSAFYGTTAHVPPEWYSRGTYRAGPTTVWQLGVVLFDMLHSYSFETKQFLDDQLKISTDLSNDCQDFLQFCLTKDPEQRPTLEQLQCHPWLK</sequence>
<comment type="similarity">
    <text evidence="1 10">Belongs to the protein kinase superfamily. CAMK Ser/Thr protein kinase family. PIM subfamily.</text>
</comment>
<keyword evidence="3" id="KW-0597">Phosphoprotein</keyword>
<evidence type="ECO:0000256" key="13">
    <source>
        <dbReference type="SAM" id="MobiDB-lite"/>
    </source>
</evidence>
<evidence type="ECO:0000256" key="3">
    <source>
        <dbReference type="ARBA" id="ARBA00022553"/>
    </source>
</evidence>
<evidence type="ECO:0000256" key="10">
    <source>
        <dbReference type="PIRNR" id="PIRNR037993"/>
    </source>
</evidence>
<dbReference type="PANTHER" id="PTHR22984:SF11">
    <property type="entry name" value="AURORA KINASE-RELATED"/>
    <property type="match status" value="1"/>
</dbReference>
<keyword evidence="2 10" id="KW-0723">Serine/threonine-protein kinase</keyword>
<dbReference type="GO" id="GO:0106310">
    <property type="term" value="F:protein serine kinase activity"/>
    <property type="evidence" value="ECO:0007669"/>
    <property type="project" value="UniProtKB-UniRule"/>
</dbReference>
<feature type="region of interest" description="Disordered" evidence="13">
    <location>
        <begin position="1"/>
        <end position="107"/>
    </location>
</feature>
<dbReference type="InterPro" id="IPR000719">
    <property type="entry name" value="Prot_kinase_dom"/>
</dbReference>
<comment type="caution">
    <text evidence="15">The sequence shown here is derived from an EMBL/GenBank/DDBJ whole genome shotgun (WGS) entry which is preliminary data.</text>
</comment>
<dbReference type="FunFam" id="3.30.200.20:FF:000475">
    <property type="entry name" value="Serine/threonine-protein kinase"/>
    <property type="match status" value="1"/>
</dbReference>
<dbReference type="InterPro" id="IPR011009">
    <property type="entry name" value="Kinase-like_dom_sf"/>
</dbReference>
<evidence type="ECO:0000256" key="5">
    <source>
        <dbReference type="ARBA" id="ARBA00022741"/>
    </source>
</evidence>
<evidence type="ECO:0000313" key="15">
    <source>
        <dbReference type="EMBL" id="CAK6970692.1"/>
    </source>
</evidence>
<dbReference type="Gene3D" id="1.10.510.10">
    <property type="entry name" value="Transferase(Phosphotransferase) domain 1"/>
    <property type="match status" value="1"/>
</dbReference>
<evidence type="ECO:0000259" key="14">
    <source>
        <dbReference type="PROSITE" id="PS50011"/>
    </source>
</evidence>
<dbReference type="InterPro" id="IPR008271">
    <property type="entry name" value="Ser/Thr_kinase_AS"/>
</dbReference>
<keyword evidence="4 10" id="KW-0808">Transferase</keyword>
<comment type="function">
    <text evidence="10">Proto-oncogene with serine/threonine kinase activity involved in cell survival and cell proliferation.</text>
</comment>
<gene>
    <name evidence="15" type="ORF">FSCOSCO3_A035112</name>
</gene>
<evidence type="ECO:0000256" key="2">
    <source>
        <dbReference type="ARBA" id="ARBA00022527"/>
    </source>
</evidence>
<keyword evidence="5 10" id="KW-0547">Nucleotide-binding</keyword>
<feature type="domain" description="Protein kinase" evidence="14">
    <location>
        <begin position="143"/>
        <end position="398"/>
    </location>
</feature>
<evidence type="ECO:0000256" key="9">
    <source>
        <dbReference type="ARBA" id="ARBA00048679"/>
    </source>
</evidence>
<dbReference type="InterPro" id="IPR051138">
    <property type="entry name" value="PIM_Ser/Thr_kinase"/>
</dbReference>
<dbReference type="SMART" id="SM00220">
    <property type="entry name" value="S_TKc"/>
    <property type="match status" value="1"/>
</dbReference>
<dbReference type="PROSITE" id="PS00108">
    <property type="entry name" value="PROTEIN_KINASE_ST"/>
    <property type="match status" value="1"/>
</dbReference>
<dbReference type="EC" id="2.7.11.1" evidence="10"/>
<dbReference type="GO" id="GO:0043066">
    <property type="term" value="P:negative regulation of apoptotic process"/>
    <property type="evidence" value="ECO:0007669"/>
    <property type="project" value="UniProtKB-UniRule"/>
</dbReference>
<dbReference type="Pfam" id="PF00069">
    <property type="entry name" value="Pkinase"/>
    <property type="match status" value="1"/>
</dbReference>
<reference evidence="15 16" key="1">
    <citation type="submission" date="2024-01" db="EMBL/GenBank/DDBJ databases">
        <authorList>
            <person name="Alioto T."/>
            <person name="Alioto T."/>
            <person name="Gomez Garrido J."/>
        </authorList>
    </citation>
    <scope>NUCLEOTIDE SEQUENCE [LARGE SCALE GENOMIC DNA]</scope>
</reference>
<keyword evidence="7 10" id="KW-0067">ATP-binding</keyword>
<evidence type="ECO:0000256" key="11">
    <source>
        <dbReference type="PIRSR" id="PIRSR037993-1"/>
    </source>
</evidence>
<dbReference type="EMBL" id="CAWUFR010000162">
    <property type="protein sequence ID" value="CAK6970692.1"/>
    <property type="molecule type" value="Genomic_DNA"/>
</dbReference>
<dbReference type="InterPro" id="IPR017348">
    <property type="entry name" value="PIM1/2/3"/>
</dbReference>
<feature type="active site" description="Proton acceptor" evidence="11">
    <location>
        <position position="274"/>
    </location>
</feature>
<dbReference type="PANTHER" id="PTHR22984">
    <property type="entry name" value="SERINE/THREONINE-PROTEIN KINASE PIM"/>
    <property type="match status" value="1"/>
</dbReference>
<dbReference type="PIRSF" id="PIRSF037993">
    <property type="entry name" value="STPK_Pim-1"/>
    <property type="match status" value="1"/>
</dbReference>
<dbReference type="Gene3D" id="3.30.200.20">
    <property type="entry name" value="Phosphorylase Kinase, domain 1"/>
    <property type="match status" value="1"/>
</dbReference>
<dbReference type="AlphaFoldDB" id="A0AAV1PFZ8"/>
<evidence type="ECO:0000256" key="8">
    <source>
        <dbReference type="ARBA" id="ARBA00047899"/>
    </source>
</evidence>
<evidence type="ECO:0000256" key="6">
    <source>
        <dbReference type="ARBA" id="ARBA00022777"/>
    </source>
</evidence>
<name>A0AAV1PFZ8_SCOSC</name>
<dbReference type="GO" id="GO:0005524">
    <property type="term" value="F:ATP binding"/>
    <property type="evidence" value="ECO:0007669"/>
    <property type="project" value="UniProtKB-UniRule"/>
</dbReference>
<evidence type="ECO:0000256" key="1">
    <source>
        <dbReference type="ARBA" id="ARBA00005505"/>
    </source>
</evidence>
<keyword evidence="6 10" id="KW-0418">Kinase</keyword>
<evidence type="ECO:0000313" key="16">
    <source>
        <dbReference type="Proteomes" id="UP001314229"/>
    </source>
</evidence>